<dbReference type="GO" id="GO:0015528">
    <property type="term" value="F:lactose:proton symporter activity"/>
    <property type="evidence" value="ECO:0007669"/>
    <property type="project" value="TreeGrafter"/>
</dbReference>
<comment type="caution">
    <text evidence="10">The sequence shown here is derived from an EMBL/GenBank/DDBJ whole genome shotgun (WGS) entry which is preliminary data.</text>
</comment>
<protein>
    <submittedName>
        <fullName evidence="10">MFS sugar transporter</fullName>
    </submittedName>
</protein>
<dbReference type="GO" id="GO:0005886">
    <property type="term" value="C:plasma membrane"/>
    <property type="evidence" value="ECO:0007669"/>
    <property type="project" value="UniProtKB-SubCell"/>
</dbReference>
<dbReference type="Proteomes" id="UP000285972">
    <property type="component" value="Unassembled WGS sequence"/>
</dbReference>
<feature type="transmembrane region" description="Helical" evidence="8">
    <location>
        <begin position="146"/>
        <end position="165"/>
    </location>
</feature>
<feature type="transmembrane region" description="Helical" evidence="8">
    <location>
        <begin position="103"/>
        <end position="125"/>
    </location>
</feature>
<proteinExistence type="predicted"/>
<dbReference type="Gene3D" id="1.20.1250.20">
    <property type="entry name" value="MFS general substrate transporter like domains"/>
    <property type="match status" value="2"/>
</dbReference>
<feature type="domain" description="Major facilitator superfamily (MFS) profile" evidence="9">
    <location>
        <begin position="11"/>
        <end position="404"/>
    </location>
</feature>
<evidence type="ECO:0000259" key="9">
    <source>
        <dbReference type="PROSITE" id="PS50850"/>
    </source>
</evidence>
<gene>
    <name evidence="10" type="ORF">BIY26_16915</name>
</gene>
<evidence type="ECO:0000256" key="5">
    <source>
        <dbReference type="ARBA" id="ARBA00022692"/>
    </source>
</evidence>
<evidence type="ECO:0000256" key="7">
    <source>
        <dbReference type="ARBA" id="ARBA00023136"/>
    </source>
</evidence>
<feature type="transmembrane region" description="Helical" evidence="8">
    <location>
        <begin position="259"/>
        <end position="279"/>
    </location>
</feature>
<keyword evidence="10" id="KW-0762">Sugar transport</keyword>
<dbReference type="PRINTS" id="PR00174">
    <property type="entry name" value="LACYSMPORT"/>
</dbReference>
<keyword evidence="5 8" id="KW-0812">Transmembrane</keyword>
<keyword evidence="3" id="KW-1003">Cell membrane</keyword>
<dbReference type="Pfam" id="PF01306">
    <property type="entry name" value="LacY_symp"/>
    <property type="match status" value="1"/>
</dbReference>
<keyword evidence="4" id="KW-0997">Cell inner membrane</keyword>
<dbReference type="GO" id="GO:0030395">
    <property type="term" value="F:lactose binding"/>
    <property type="evidence" value="ECO:0007669"/>
    <property type="project" value="TreeGrafter"/>
</dbReference>
<evidence type="ECO:0000313" key="10">
    <source>
        <dbReference type="EMBL" id="RLM19632.1"/>
    </source>
</evidence>
<evidence type="ECO:0000256" key="3">
    <source>
        <dbReference type="ARBA" id="ARBA00022475"/>
    </source>
</evidence>
<dbReference type="PANTHER" id="PTHR23522:SF10">
    <property type="entry name" value="3-PHENYLPROPIONIC ACID TRANSPORTER-RELATED"/>
    <property type="match status" value="1"/>
</dbReference>
<dbReference type="EMBL" id="MJLX01000053">
    <property type="protein sequence ID" value="RLM19632.1"/>
    <property type="molecule type" value="Genomic_DNA"/>
</dbReference>
<evidence type="ECO:0000256" key="1">
    <source>
        <dbReference type="ARBA" id="ARBA00004429"/>
    </source>
</evidence>
<feature type="transmembrane region" description="Helical" evidence="8">
    <location>
        <begin position="381"/>
        <end position="400"/>
    </location>
</feature>
<evidence type="ECO:0000256" key="6">
    <source>
        <dbReference type="ARBA" id="ARBA00022989"/>
    </source>
</evidence>
<evidence type="ECO:0000256" key="8">
    <source>
        <dbReference type="SAM" id="Phobius"/>
    </source>
</evidence>
<keyword evidence="7 8" id="KW-0472">Membrane</keyword>
<organism evidence="10 11">
    <name type="scientific">Brenneria goodwinii</name>
    <dbReference type="NCBI Taxonomy" id="1109412"/>
    <lineage>
        <taxon>Bacteria</taxon>
        <taxon>Pseudomonadati</taxon>
        <taxon>Pseudomonadota</taxon>
        <taxon>Gammaproteobacteria</taxon>
        <taxon>Enterobacterales</taxon>
        <taxon>Pectobacteriaceae</taxon>
        <taxon>Brenneria</taxon>
    </lineage>
</organism>
<dbReference type="NCBIfam" id="TIGR00882">
    <property type="entry name" value="2A0105"/>
    <property type="match status" value="1"/>
</dbReference>
<dbReference type="SUPFAM" id="SSF103473">
    <property type="entry name" value="MFS general substrate transporter"/>
    <property type="match status" value="1"/>
</dbReference>
<feature type="transmembrane region" description="Helical" evidence="8">
    <location>
        <begin position="43"/>
        <end position="66"/>
    </location>
</feature>
<dbReference type="AlphaFoldDB" id="A0AAE8ER29"/>
<feature type="transmembrane region" description="Helical" evidence="8">
    <location>
        <begin position="350"/>
        <end position="369"/>
    </location>
</feature>
<dbReference type="InterPro" id="IPR000576">
    <property type="entry name" value="LacY/RafB_perm_fam"/>
</dbReference>
<keyword evidence="2" id="KW-0813">Transport</keyword>
<sequence>MKMITAENKASYYKMSAVIFLYFFTWSASVGLLAIWLGEKSGLSGSIIGTVFAVNGIFSVVLKPIYGYIMDKIGMSKALLYFIVVMSALMAPFFVYVYQPLLISHTMLGIIVGAIYLSFAWYAGVAACESYADRYSRISGLEFGQVRMWGSLGWAIAASFSGVLFNISPAYNFILGSIASVIMLLVLLTLKVDSASEQARAVLSKEKIVFADVMALLRNGKFWAFCLYVAGVAWMMFIAEQQFSRFFVTFFSTKEQGNAIFGYLSTVQSGLEFLMYMVIPFIVNYFGAKKGLLFVGVLVGTRLIASGLSDSHLIISVIKPLYGLEQSMLLVSVFKYIAEHFDKRINSTMYLLGYQAMIYVGNVVISSPAGILYDRIGFEQTYIIMGAIALVFTLISAFTLSSCRSRRHPAVVQQADAVVDASPAIKQ</sequence>
<reference evidence="10 11" key="1">
    <citation type="submission" date="2016-09" db="EMBL/GenBank/DDBJ databases">
        <authorList>
            <person name="Doonan J."/>
            <person name="Pachebat J.A."/>
            <person name="Golyshin P.N."/>
            <person name="Denman S."/>
            <person name="Mcdonald J.E."/>
        </authorList>
    </citation>
    <scope>NUCLEOTIDE SEQUENCE [LARGE SCALE GENOMIC DNA]</scope>
    <source>
        <strain evidence="10 11">FRB141</strain>
    </source>
</reference>
<dbReference type="InterPro" id="IPR036259">
    <property type="entry name" value="MFS_trans_sf"/>
</dbReference>
<evidence type="ECO:0000256" key="4">
    <source>
        <dbReference type="ARBA" id="ARBA00022519"/>
    </source>
</evidence>
<dbReference type="InterPro" id="IPR020846">
    <property type="entry name" value="MFS_dom"/>
</dbReference>
<evidence type="ECO:0000313" key="11">
    <source>
        <dbReference type="Proteomes" id="UP000285972"/>
    </source>
</evidence>
<dbReference type="PANTHER" id="PTHR23522">
    <property type="entry name" value="BLL5896 PROTEIN"/>
    <property type="match status" value="1"/>
</dbReference>
<evidence type="ECO:0000256" key="2">
    <source>
        <dbReference type="ARBA" id="ARBA00022448"/>
    </source>
</evidence>
<comment type="subcellular location">
    <subcellularLocation>
        <location evidence="1">Cell inner membrane</location>
        <topology evidence="1">Multi-pass membrane protein</topology>
    </subcellularLocation>
</comment>
<feature type="transmembrane region" description="Helical" evidence="8">
    <location>
        <begin position="222"/>
        <end position="239"/>
    </location>
</feature>
<dbReference type="KEGG" id="bgj:AWC36_06905"/>
<feature type="transmembrane region" description="Helical" evidence="8">
    <location>
        <begin position="12"/>
        <end position="37"/>
    </location>
</feature>
<dbReference type="GeneID" id="70906515"/>
<feature type="transmembrane region" description="Helical" evidence="8">
    <location>
        <begin position="171"/>
        <end position="190"/>
    </location>
</feature>
<accession>A0AAE8ER29</accession>
<name>A0AAE8ER29_9GAMM</name>
<keyword evidence="6 8" id="KW-1133">Transmembrane helix</keyword>
<dbReference type="NCBIfam" id="NF007077">
    <property type="entry name" value="PRK09528.1"/>
    <property type="match status" value="1"/>
</dbReference>
<feature type="transmembrane region" description="Helical" evidence="8">
    <location>
        <begin position="78"/>
        <end position="97"/>
    </location>
</feature>
<dbReference type="RefSeq" id="WP_048639936.1">
    <property type="nucleotide sequence ID" value="NZ_CGIG01000001.1"/>
</dbReference>
<dbReference type="PROSITE" id="PS50850">
    <property type="entry name" value="MFS"/>
    <property type="match status" value="1"/>
</dbReference>